<evidence type="ECO:0000313" key="10">
    <source>
        <dbReference type="Proteomes" id="UP001152300"/>
    </source>
</evidence>
<dbReference type="AlphaFoldDB" id="A0A9X0ATB5"/>
<evidence type="ECO:0000259" key="7">
    <source>
        <dbReference type="PROSITE" id="PS50941"/>
    </source>
</evidence>
<dbReference type="Gene3D" id="3.30.60.10">
    <property type="entry name" value="Endochitinase-like"/>
    <property type="match status" value="4"/>
</dbReference>
<evidence type="ECO:0000256" key="2">
    <source>
        <dbReference type="ARBA" id="ARBA00022729"/>
    </source>
</evidence>
<feature type="domain" description="Chitin-binding type-1" evidence="7">
    <location>
        <begin position="48"/>
        <end position="112"/>
    </location>
</feature>
<dbReference type="PROSITE" id="PS00562">
    <property type="entry name" value="CBM1_1"/>
    <property type="match status" value="1"/>
</dbReference>
<dbReference type="SMART" id="SM00236">
    <property type="entry name" value="fCBD"/>
    <property type="match status" value="1"/>
</dbReference>
<dbReference type="InterPro" id="IPR018371">
    <property type="entry name" value="Chitin-binding_1_CS"/>
</dbReference>
<evidence type="ECO:0000256" key="3">
    <source>
        <dbReference type="ARBA" id="ARBA00023157"/>
    </source>
</evidence>
<dbReference type="EMBL" id="JAPEIS010000004">
    <property type="protein sequence ID" value="KAJ8066778.1"/>
    <property type="molecule type" value="Genomic_DNA"/>
</dbReference>
<keyword evidence="3 4" id="KW-1015">Disulfide bond</keyword>
<feature type="chain" id="PRO_5040789333" description="Carbohydrate-binding module family 18 protein" evidence="6">
    <location>
        <begin position="22"/>
        <end position="291"/>
    </location>
</feature>
<feature type="domain" description="Chitin-binding type-1" evidence="7">
    <location>
        <begin position="126"/>
        <end position="196"/>
    </location>
</feature>
<comment type="caution">
    <text evidence="9">The sequence shown here is derived from an EMBL/GenBank/DDBJ whole genome shotgun (WGS) entry which is preliminary data.</text>
</comment>
<dbReference type="GO" id="GO:0005576">
    <property type="term" value="C:extracellular region"/>
    <property type="evidence" value="ECO:0007669"/>
    <property type="project" value="InterPro"/>
</dbReference>
<evidence type="ECO:0000256" key="4">
    <source>
        <dbReference type="PROSITE-ProRule" id="PRU00261"/>
    </source>
</evidence>
<evidence type="ECO:0000256" key="6">
    <source>
        <dbReference type="SAM" id="SignalP"/>
    </source>
</evidence>
<comment type="caution">
    <text evidence="4">Lacks conserved residue(s) required for the propagation of feature annotation.</text>
</comment>
<protein>
    <recommendedName>
        <fullName evidence="11">Carbohydrate-binding module family 18 protein</fullName>
    </recommendedName>
</protein>
<dbReference type="PANTHER" id="PTHR47849">
    <property type="entry name" value="CHITIN-BINDING LECTIN 1"/>
    <property type="match status" value="1"/>
</dbReference>
<dbReference type="PANTHER" id="PTHR47849:SF8">
    <property type="entry name" value="LECTIN"/>
    <property type="match status" value="1"/>
</dbReference>
<gene>
    <name evidence="9" type="ORF">OCU04_004166</name>
</gene>
<keyword evidence="1 4" id="KW-0147">Chitin-binding</keyword>
<feature type="disulfide bond" evidence="4">
    <location>
        <begin position="157"/>
        <end position="171"/>
    </location>
</feature>
<evidence type="ECO:0000259" key="8">
    <source>
        <dbReference type="PROSITE" id="PS51164"/>
    </source>
</evidence>
<dbReference type="InterPro" id="IPR036861">
    <property type="entry name" value="Endochitinase-like_sf"/>
</dbReference>
<dbReference type="Pfam" id="PF00734">
    <property type="entry name" value="CBM_1"/>
    <property type="match status" value="1"/>
</dbReference>
<evidence type="ECO:0000256" key="1">
    <source>
        <dbReference type="ARBA" id="ARBA00022669"/>
    </source>
</evidence>
<name>A0A9X0ATB5_9HELO</name>
<dbReference type="GO" id="GO:0030248">
    <property type="term" value="F:cellulose binding"/>
    <property type="evidence" value="ECO:0007669"/>
    <property type="project" value="InterPro"/>
</dbReference>
<dbReference type="SUPFAM" id="SSF57016">
    <property type="entry name" value="Plant lectins/antimicrobial peptides"/>
    <property type="match status" value="4"/>
</dbReference>
<dbReference type="SUPFAM" id="SSF57180">
    <property type="entry name" value="Cellulose-binding domain"/>
    <property type="match status" value="1"/>
</dbReference>
<dbReference type="Pfam" id="PF00187">
    <property type="entry name" value="Chitin_bind_1"/>
    <property type="match status" value="2"/>
</dbReference>
<sequence length="291" mass="28326">MLTTSAFKALSLLLLVGSTAASPFECPSPEPISCAVSPCPTGLCCNDSFLCGTGPEFCVAGTCDGGVGGTCADGLCCSSNGFCGTGDAYCTTPPATTPQGACVGGIGGTCAAGLCCSPNGFCGTGVDYCGASSTTPDLPETGSCAGGVGGTCAAGLCCSPFGFCGTGPDYCGASPAPSALPEAGACAGGVGGTCAAGLCCSPFGFCGTGEEYCGSKRALKTAEEDPNTRRRARNAESGTELTPAPASSCKPAAEAKAEHWAQCGGNGFTGSTVCEDPYECVASSEWYSQCI</sequence>
<dbReference type="SMART" id="SM00270">
    <property type="entry name" value="ChtBD1"/>
    <property type="match status" value="4"/>
</dbReference>
<dbReference type="GO" id="GO:0005975">
    <property type="term" value="P:carbohydrate metabolic process"/>
    <property type="evidence" value="ECO:0007669"/>
    <property type="project" value="InterPro"/>
</dbReference>
<evidence type="ECO:0000313" key="9">
    <source>
        <dbReference type="EMBL" id="KAJ8066778.1"/>
    </source>
</evidence>
<keyword evidence="10" id="KW-1185">Reference proteome</keyword>
<feature type="domain" description="CBM1" evidence="8">
    <location>
        <begin position="255"/>
        <end position="291"/>
    </location>
</feature>
<feature type="signal peptide" evidence="6">
    <location>
        <begin position="1"/>
        <end position="21"/>
    </location>
</feature>
<organism evidence="9 10">
    <name type="scientific">Sclerotinia nivalis</name>
    <dbReference type="NCBI Taxonomy" id="352851"/>
    <lineage>
        <taxon>Eukaryota</taxon>
        <taxon>Fungi</taxon>
        <taxon>Dikarya</taxon>
        <taxon>Ascomycota</taxon>
        <taxon>Pezizomycotina</taxon>
        <taxon>Leotiomycetes</taxon>
        <taxon>Helotiales</taxon>
        <taxon>Sclerotiniaceae</taxon>
        <taxon>Sclerotinia</taxon>
    </lineage>
</organism>
<keyword evidence="2 6" id="KW-0732">Signal</keyword>
<dbReference type="InterPro" id="IPR001002">
    <property type="entry name" value="Chitin-bd_1"/>
</dbReference>
<dbReference type="PROSITE" id="PS00026">
    <property type="entry name" value="CHIT_BIND_I_1"/>
    <property type="match status" value="1"/>
</dbReference>
<dbReference type="GO" id="GO:0008061">
    <property type="term" value="F:chitin binding"/>
    <property type="evidence" value="ECO:0007669"/>
    <property type="project" value="UniProtKB-UniRule"/>
</dbReference>
<feature type="disulfide bond" evidence="4">
    <location>
        <begin position="152"/>
        <end position="164"/>
    </location>
</feature>
<feature type="disulfide bond" evidence="4">
    <location>
        <begin position="71"/>
        <end position="83"/>
    </location>
</feature>
<dbReference type="InterPro" id="IPR000254">
    <property type="entry name" value="CBD"/>
</dbReference>
<evidence type="ECO:0000256" key="5">
    <source>
        <dbReference type="SAM" id="MobiDB-lite"/>
    </source>
</evidence>
<dbReference type="Proteomes" id="UP001152300">
    <property type="component" value="Unassembled WGS sequence"/>
</dbReference>
<accession>A0A9X0ATB5</accession>
<proteinExistence type="predicted"/>
<dbReference type="PROSITE" id="PS51164">
    <property type="entry name" value="CBM1_2"/>
    <property type="match status" value="1"/>
</dbReference>
<dbReference type="PROSITE" id="PS50941">
    <property type="entry name" value="CHIT_BIND_I_2"/>
    <property type="match status" value="2"/>
</dbReference>
<dbReference type="OrthoDB" id="1193027at2759"/>
<dbReference type="InterPro" id="IPR035971">
    <property type="entry name" value="CBD_sf"/>
</dbReference>
<feature type="region of interest" description="Disordered" evidence="5">
    <location>
        <begin position="224"/>
        <end position="247"/>
    </location>
</feature>
<feature type="disulfide bond" evidence="4">
    <location>
        <begin position="76"/>
        <end position="90"/>
    </location>
</feature>
<reference evidence="9" key="1">
    <citation type="submission" date="2022-11" db="EMBL/GenBank/DDBJ databases">
        <title>Genome Resource of Sclerotinia nivalis Strain SnTB1, a Plant Pathogen Isolated from American Ginseng.</title>
        <authorList>
            <person name="Fan S."/>
        </authorList>
    </citation>
    <scope>NUCLEOTIDE SEQUENCE</scope>
    <source>
        <strain evidence="9">SnTB1</strain>
    </source>
</reference>
<evidence type="ECO:0008006" key="11">
    <source>
        <dbReference type="Google" id="ProtNLM"/>
    </source>
</evidence>